<gene>
    <name evidence="1" type="ORF">LSALG_LOCUS10252</name>
</gene>
<dbReference type="EMBL" id="OX465077">
    <property type="protein sequence ID" value="CAI9269903.1"/>
    <property type="molecule type" value="Genomic_DNA"/>
</dbReference>
<dbReference type="AlphaFoldDB" id="A0AA35VJ57"/>
<dbReference type="PANTHER" id="PTHR48202">
    <property type="entry name" value="ALPHA/BETA-HYDROLASES SUPERFAMILY PROTEIN"/>
    <property type="match status" value="1"/>
</dbReference>
<sequence length="189" mass="21571">MISINQQILSVQVCLRRNHWLCASSLTEPLSTHCRPPFLLLHHPEPPPEKVKIERCWYIWIFLSNNLPGKMLWKGYRPEGDTWEAIEGLSMGGLVVKQRLHQASVENRGNLIKNTIGVKKVTLIVEGYGGWAFRLEIVTIEATYPGYGEHVVLELTDHVNSCKLITKIDPSYSETLQFLHKLRVASSKE</sequence>
<dbReference type="PANTHER" id="PTHR48202:SF1">
    <property type="entry name" value="ALPHA_BETA-HYDROLASES SUPERFAMILY PROTEIN"/>
    <property type="match status" value="1"/>
</dbReference>
<accession>A0AA35VJ57</accession>
<keyword evidence="2" id="KW-1185">Reference proteome</keyword>
<proteinExistence type="predicted"/>
<evidence type="ECO:0000313" key="1">
    <source>
        <dbReference type="EMBL" id="CAI9269903.1"/>
    </source>
</evidence>
<protein>
    <submittedName>
        <fullName evidence="1">Uncharacterized protein</fullName>
    </submittedName>
</protein>
<dbReference type="Proteomes" id="UP001177003">
    <property type="component" value="Chromosome 1"/>
</dbReference>
<reference evidence="1" key="1">
    <citation type="submission" date="2023-04" db="EMBL/GenBank/DDBJ databases">
        <authorList>
            <person name="Vijverberg K."/>
            <person name="Xiong W."/>
            <person name="Schranz E."/>
        </authorList>
    </citation>
    <scope>NUCLEOTIDE SEQUENCE</scope>
</reference>
<name>A0AA35VJ57_LACSI</name>
<evidence type="ECO:0000313" key="2">
    <source>
        <dbReference type="Proteomes" id="UP001177003"/>
    </source>
</evidence>
<organism evidence="1 2">
    <name type="scientific">Lactuca saligna</name>
    <name type="common">Willowleaf lettuce</name>
    <dbReference type="NCBI Taxonomy" id="75948"/>
    <lineage>
        <taxon>Eukaryota</taxon>
        <taxon>Viridiplantae</taxon>
        <taxon>Streptophyta</taxon>
        <taxon>Embryophyta</taxon>
        <taxon>Tracheophyta</taxon>
        <taxon>Spermatophyta</taxon>
        <taxon>Magnoliopsida</taxon>
        <taxon>eudicotyledons</taxon>
        <taxon>Gunneridae</taxon>
        <taxon>Pentapetalae</taxon>
        <taxon>asterids</taxon>
        <taxon>campanulids</taxon>
        <taxon>Asterales</taxon>
        <taxon>Asteraceae</taxon>
        <taxon>Cichorioideae</taxon>
        <taxon>Cichorieae</taxon>
        <taxon>Lactucinae</taxon>
        <taxon>Lactuca</taxon>
    </lineage>
</organism>